<name>A0A2J7ZSQ7_9CHLO</name>
<dbReference type="Proteomes" id="UP000236333">
    <property type="component" value="Unassembled WGS sequence"/>
</dbReference>
<organism evidence="2 3">
    <name type="scientific">Tetrabaena socialis</name>
    <dbReference type="NCBI Taxonomy" id="47790"/>
    <lineage>
        <taxon>Eukaryota</taxon>
        <taxon>Viridiplantae</taxon>
        <taxon>Chlorophyta</taxon>
        <taxon>core chlorophytes</taxon>
        <taxon>Chlorophyceae</taxon>
        <taxon>CS clade</taxon>
        <taxon>Chlamydomonadales</taxon>
        <taxon>Tetrabaenaceae</taxon>
        <taxon>Tetrabaena</taxon>
    </lineage>
</organism>
<gene>
    <name evidence="2" type="ORF">TSOC_010646</name>
</gene>
<sequence>MTMMLAGKDPAAVEVLVADRIVAAANNRVVAYNKALKAVQEYNRLPPSPSAPAKDAGTREGKSAGGSAKGDTKGQGNRKAPSNFPLSLGFATWHHEPCSMHHATAVTANKRGTATFMIWCPRTNGGCGGKPRVCDITNVVEYPTLKKAQDALERDRSACTKGAAAKAKAAAGPS</sequence>
<evidence type="ECO:0000313" key="2">
    <source>
        <dbReference type="EMBL" id="PNH03303.1"/>
    </source>
</evidence>
<dbReference type="AlphaFoldDB" id="A0A2J7ZSQ7"/>
<reference evidence="2 3" key="1">
    <citation type="journal article" date="2017" name="Mol. Biol. Evol.">
        <title>The 4-celled Tetrabaena socialis nuclear genome reveals the essential components for genetic control of cell number at the origin of multicellularity in the volvocine lineage.</title>
        <authorList>
            <person name="Featherston J."/>
            <person name="Arakaki Y."/>
            <person name="Hanschen E.R."/>
            <person name="Ferris P.J."/>
            <person name="Michod R.E."/>
            <person name="Olson B.J.S.C."/>
            <person name="Nozaki H."/>
            <person name="Durand P.M."/>
        </authorList>
    </citation>
    <scope>NUCLEOTIDE SEQUENCE [LARGE SCALE GENOMIC DNA]</scope>
    <source>
        <strain evidence="2 3">NIES-571</strain>
    </source>
</reference>
<protein>
    <submittedName>
        <fullName evidence="2">Uncharacterized protein</fullName>
    </submittedName>
</protein>
<dbReference type="EMBL" id="PGGS01000521">
    <property type="protein sequence ID" value="PNH03303.1"/>
    <property type="molecule type" value="Genomic_DNA"/>
</dbReference>
<proteinExistence type="predicted"/>
<feature type="region of interest" description="Disordered" evidence="1">
    <location>
        <begin position="43"/>
        <end position="83"/>
    </location>
</feature>
<keyword evidence="3" id="KW-1185">Reference proteome</keyword>
<evidence type="ECO:0000313" key="3">
    <source>
        <dbReference type="Proteomes" id="UP000236333"/>
    </source>
</evidence>
<evidence type="ECO:0000256" key="1">
    <source>
        <dbReference type="SAM" id="MobiDB-lite"/>
    </source>
</evidence>
<comment type="caution">
    <text evidence="2">The sequence shown here is derived from an EMBL/GenBank/DDBJ whole genome shotgun (WGS) entry which is preliminary data.</text>
</comment>
<accession>A0A2J7ZSQ7</accession>